<proteinExistence type="predicted"/>
<evidence type="ECO:0000259" key="3">
    <source>
        <dbReference type="PROSITE" id="PS50158"/>
    </source>
</evidence>
<feature type="compositionally biased region" description="Basic and acidic residues" evidence="2">
    <location>
        <begin position="1"/>
        <end position="19"/>
    </location>
</feature>
<dbReference type="Gene3D" id="4.10.60.10">
    <property type="entry name" value="Zinc finger, CCHC-type"/>
    <property type="match status" value="1"/>
</dbReference>
<sequence length="548" mass="64678">MIDNRQWERKQERKTEKNGQPHKHQPQANQGKKRDEYVAKDNGTRPGRMDIDDITKKKFIGTCNACGKKGHKEADCRSKMTCDFCGKKGHKEAYCYSKKNGKNPEATKDRARVDAIMEIPHDHLSWTACYDDSCLVHQSSKKGSGYYPKKQRAKKSHKTVRIDTLNFHERPHPEDFDCNSCEDYEINEYELLTTRNSTWKDIYECDDCGSKNPEHACTGCPECGSKEGFRHTCEAEQQRNMNEMYELFKEQDEAAKEYFEDLEKQEKKRLKEYECILCESHDLDHDCTGCNTCGSWDSRHDCSEVLNALVREHRRQEERRQYLKEFPPVRINPPRYQKIDISHAYDYITLPRTFHPSRSGRAENYGFNKDCGRKDWMLCDTPYCAAHVHDKLEDWHDQQIEDRPSKKECAKEHFLDCAETYCTKHAMIKHRFRLLTRALTKNGYNTITHEHKGQGNKTLIKEFHSMIEERIYDIKCKWCYDYQGRTWRKSHLGRININSIGKTKKLRVEGYINQHPVMTYVDSGADRNLITPRLCRHTQRRDNNQLRD</sequence>
<feature type="domain" description="CCHC-type" evidence="3">
    <location>
        <begin position="63"/>
        <end position="78"/>
    </location>
</feature>
<accession>A0A2K0SVN4</accession>
<keyword evidence="1" id="KW-0479">Metal-binding</keyword>
<evidence type="ECO:0000256" key="1">
    <source>
        <dbReference type="PROSITE-ProRule" id="PRU00047"/>
    </source>
</evidence>
<protein>
    <recommendedName>
        <fullName evidence="3">CCHC-type domain-containing protein</fullName>
    </recommendedName>
</protein>
<dbReference type="Proteomes" id="UP000236546">
    <property type="component" value="Unassembled WGS sequence"/>
</dbReference>
<feature type="region of interest" description="Disordered" evidence="2">
    <location>
        <begin position="1"/>
        <end position="50"/>
    </location>
</feature>
<dbReference type="PROSITE" id="PS50158">
    <property type="entry name" value="ZF_CCHC"/>
    <property type="match status" value="1"/>
</dbReference>
<keyword evidence="1" id="KW-0862">Zinc</keyword>
<dbReference type="SUPFAM" id="SSF57756">
    <property type="entry name" value="Retrovirus zinc finger-like domains"/>
    <property type="match status" value="1"/>
</dbReference>
<dbReference type="SMART" id="SM00343">
    <property type="entry name" value="ZnF_C2HC"/>
    <property type="match status" value="2"/>
</dbReference>
<reference evidence="4 5" key="1">
    <citation type="submission" date="2017-02" db="EMBL/GenBank/DDBJ databases">
        <title>Genomes of Trichoderma spp. with biocontrol activity.</title>
        <authorList>
            <person name="Gardiner D."/>
            <person name="Kazan K."/>
            <person name="Vos C."/>
            <person name="Harvey P."/>
        </authorList>
    </citation>
    <scope>NUCLEOTIDE SEQUENCE [LARGE SCALE GENOMIC DNA]</scope>
    <source>
        <strain evidence="4 5">A5MH</strain>
    </source>
</reference>
<name>A0A2K0SVN4_9HYPO</name>
<feature type="compositionally biased region" description="Basic and acidic residues" evidence="2">
    <location>
        <begin position="32"/>
        <end position="50"/>
    </location>
</feature>
<dbReference type="OrthoDB" id="26838at2759"/>
<dbReference type="InterPro" id="IPR036875">
    <property type="entry name" value="Znf_CCHC_sf"/>
</dbReference>
<gene>
    <name evidence="4" type="ORF">TGAMA5MH_10767</name>
</gene>
<evidence type="ECO:0000313" key="5">
    <source>
        <dbReference type="Proteomes" id="UP000236546"/>
    </source>
</evidence>
<evidence type="ECO:0000256" key="2">
    <source>
        <dbReference type="SAM" id="MobiDB-lite"/>
    </source>
</evidence>
<dbReference type="InterPro" id="IPR001878">
    <property type="entry name" value="Znf_CCHC"/>
</dbReference>
<dbReference type="GO" id="GO:0008270">
    <property type="term" value="F:zinc ion binding"/>
    <property type="evidence" value="ECO:0007669"/>
    <property type="project" value="UniProtKB-KW"/>
</dbReference>
<organism evidence="4 5">
    <name type="scientific">Trichoderma gamsii</name>
    <dbReference type="NCBI Taxonomy" id="398673"/>
    <lineage>
        <taxon>Eukaryota</taxon>
        <taxon>Fungi</taxon>
        <taxon>Dikarya</taxon>
        <taxon>Ascomycota</taxon>
        <taxon>Pezizomycotina</taxon>
        <taxon>Sordariomycetes</taxon>
        <taxon>Hypocreomycetidae</taxon>
        <taxon>Hypocreales</taxon>
        <taxon>Hypocreaceae</taxon>
        <taxon>Trichoderma</taxon>
    </lineage>
</organism>
<comment type="caution">
    <text evidence="4">The sequence shown here is derived from an EMBL/GenBank/DDBJ whole genome shotgun (WGS) entry which is preliminary data.</text>
</comment>
<dbReference type="GO" id="GO:0003676">
    <property type="term" value="F:nucleic acid binding"/>
    <property type="evidence" value="ECO:0007669"/>
    <property type="project" value="InterPro"/>
</dbReference>
<keyword evidence="1" id="KW-0863">Zinc-finger</keyword>
<dbReference type="EMBL" id="MTYH01000148">
    <property type="protein sequence ID" value="PNP37335.1"/>
    <property type="molecule type" value="Genomic_DNA"/>
</dbReference>
<evidence type="ECO:0000313" key="4">
    <source>
        <dbReference type="EMBL" id="PNP37335.1"/>
    </source>
</evidence>
<dbReference type="AlphaFoldDB" id="A0A2K0SVN4"/>